<dbReference type="Gene3D" id="3.40.630.190">
    <property type="entry name" value="LCP protein"/>
    <property type="match status" value="1"/>
</dbReference>
<evidence type="ECO:0000259" key="4">
    <source>
        <dbReference type="Pfam" id="PF03816"/>
    </source>
</evidence>
<keyword evidence="3" id="KW-1133">Transmembrane helix</keyword>
<feature type="domain" description="Cell envelope-related transcriptional attenuator" evidence="4">
    <location>
        <begin position="222"/>
        <end position="397"/>
    </location>
</feature>
<reference evidence="5 6" key="1">
    <citation type="submission" date="2017-07" db="EMBL/GenBank/DDBJ databases">
        <title>Draft whole genome sequences of clinical Proprionibacteriaceae strains.</title>
        <authorList>
            <person name="Bernier A.-M."/>
            <person name="Bernard K."/>
            <person name="Domingo M.-C."/>
        </authorList>
    </citation>
    <scope>NUCLEOTIDE SEQUENCE [LARGE SCALE GENOMIC DNA]</scope>
    <source>
        <strain evidence="5 6">NML 030167</strain>
    </source>
</reference>
<feature type="region of interest" description="Disordered" evidence="2">
    <location>
        <begin position="1"/>
        <end position="45"/>
    </location>
</feature>
<evidence type="ECO:0000256" key="3">
    <source>
        <dbReference type="SAM" id="Phobius"/>
    </source>
</evidence>
<comment type="similarity">
    <text evidence="1">Belongs to the LytR/CpsA/Psr (LCP) family.</text>
</comment>
<feature type="compositionally biased region" description="Low complexity" evidence="2">
    <location>
        <begin position="506"/>
        <end position="525"/>
    </location>
</feature>
<feature type="compositionally biased region" description="Basic and acidic residues" evidence="2">
    <location>
        <begin position="1"/>
        <end position="16"/>
    </location>
</feature>
<accession>A0A255G6Z1</accession>
<organism evidence="5 6">
    <name type="scientific">Enemella evansiae</name>
    <dbReference type="NCBI Taxonomy" id="2016499"/>
    <lineage>
        <taxon>Bacteria</taxon>
        <taxon>Bacillati</taxon>
        <taxon>Actinomycetota</taxon>
        <taxon>Actinomycetes</taxon>
        <taxon>Propionibacteriales</taxon>
        <taxon>Propionibacteriaceae</taxon>
        <taxon>Enemella</taxon>
    </lineage>
</organism>
<evidence type="ECO:0000313" key="5">
    <source>
        <dbReference type="EMBL" id="OYO08614.1"/>
    </source>
</evidence>
<dbReference type="Pfam" id="PF03816">
    <property type="entry name" value="LytR_cpsA_psr"/>
    <property type="match status" value="1"/>
</dbReference>
<keyword evidence="6" id="KW-1185">Reference proteome</keyword>
<name>A0A255G6Z1_9ACTN</name>
<evidence type="ECO:0000256" key="1">
    <source>
        <dbReference type="ARBA" id="ARBA00006068"/>
    </source>
</evidence>
<comment type="caution">
    <text evidence="5">The sequence shown here is derived from an EMBL/GenBank/DDBJ whole genome shotgun (WGS) entry which is preliminary data.</text>
</comment>
<keyword evidence="3" id="KW-0472">Membrane</keyword>
<gene>
    <name evidence="5" type="ORF">CGZ94_18985</name>
</gene>
<protein>
    <submittedName>
        <fullName evidence="5">Transcriptional regulator</fullName>
    </submittedName>
</protein>
<proteinExistence type="inferred from homology"/>
<dbReference type="RefSeq" id="WP_094406792.1">
    <property type="nucleotide sequence ID" value="NZ_NMVO01000018.1"/>
</dbReference>
<dbReference type="InterPro" id="IPR050922">
    <property type="entry name" value="LytR/CpsA/Psr_CW_biosynth"/>
</dbReference>
<dbReference type="NCBIfam" id="TIGR00350">
    <property type="entry name" value="lytR_cpsA_psr"/>
    <property type="match status" value="1"/>
</dbReference>
<feature type="transmembrane region" description="Helical" evidence="3">
    <location>
        <begin position="112"/>
        <end position="138"/>
    </location>
</feature>
<dbReference type="Proteomes" id="UP000215896">
    <property type="component" value="Unassembled WGS sequence"/>
</dbReference>
<keyword evidence="3" id="KW-0812">Transmembrane</keyword>
<dbReference type="EMBL" id="NMVO01000018">
    <property type="protein sequence ID" value="OYO08614.1"/>
    <property type="molecule type" value="Genomic_DNA"/>
</dbReference>
<evidence type="ECO:0000256" key="2">
    <source>
        <dbReference type="SAM" id="MobiDB-lite"/>
    </source>
</evidence>
<dbReference type="PANTHER" id="PTHR33392">
    <property type="entry name" value="POLYISOPRENYL-TEICHOIC ACID--PEPTIDOGLYCAN TEICHOIC ACID TRANSFERASE TAGU"/>
    <property type="match status" value="1"/>
</dbReference>
<feature type="transmembrane region" description="Helical" evidence="3">
    <location>
        <begin position="159"/>
        <end position="181"/>
    </location>
</feature>
<dbReference type="InterPro" id="IPR004474">
    <property type="entry name" value="LytR_CpsA_psr"/>
</dbReference>
<feature type="transmembrane region" description="Helical" evidence="3">
    <location>
        <begin position="85"/>
        <end position="106"/>
    </location>
</feature>
<dbReference type="AlphaFoldDB" id="A0A255G6Z1"/>
<dbReference type="OrthoDB" id="3573673at2"/>
<feature type="region of interest" description="Disordered" evidence="2">
    <location>
        <begin position="469"/>
        <end position="525"/>
    </location>
</feature>
<sequence length="538" mass="56745">MSDARRGSGNLDDRRGSGNLDDSVDERRKPSPTAPDKGSSTAYRPAAQLRSDRLRLRRGLGFLGLTLVVPGSAQLRAGDRRVGRWAVRVWAALIALLVAFVVLLLVDRGAAIAIITFRPLTILISLVLGLAGIGWAALMLDAWRIANPPSLARRHRLGFGLLSIVLALGLGGGMIASASAVNAEGDLIGSVFSGGGETEAKAGRYNVLLLGGDAGKGREGLRPDSMTVASIDATTGRTVLFSLPRNLEDVGFPDESPMKKLYPNGFTCPNHECLLNAVYTKAMENKDLYPGVKDPGAQATTEAIEWATGLDINYYALIDLNGFKALIDAVGGITIDVNKPVAVGGEETSVKRHIPAGKAQRLNGQDALWFARSRVETSDYDRMARQKCVMSAMLNQLDPVTVVTKFNAIASAGKQVVETNVPTSEMNRLMDLALKARQTKIASVSFVPPMIQPGAPDYDLMRQAVRDKIAQSQGQPTAGAPVPKATKLPVGNAPGGTSTPTRRATGKATSKATPTPTAGPTPVAIPGADDLVEVCAAA</sequence>
<evidence type="ECO:0000313" key="6">
    <source>
        <dbReference type="Proteomes" id="UP000215896"/>
    </source>
</evidence>
<dbReference type="PANTHER" id="PTHR33392:SF6">
    <property type="entry name" value="POLYISOPRENYL-TEICHOIC ACID--PEPTIDOGLYCAN TEICHOIC ACID TRANSFERASE TAGU"/>
    <property type="match status" value="1"/>
</dbReference>